<evidence type="ECO:0000256" key="2">
    <source>
        <dbReference type="HAMAP-Rule" id="MF_01867"/>
    </source>
</evidence>
<protein>
    <recommendedName>
        <fullName evidence="2">Putative cysteine ligase BshC</fullName>
        <ecNumber evidence="2">6.-.-.-</ecNumber>
    </recommendedName>
</protein>
<reference evidence="5 6" key="2">
    <citation type="submission" date="2015-01" db="EMBL/GenBank/DDBJ databases">
        <title>Complete genome sequence of Pyrinomonas methylaliphatogenes type strain K22T.</title>
        <authorList>
            <person name="Lee K.C.Y."/>
            <person name="Power J.F."/>
            <person name="Dunfield P.F."/>
            <person name="Morgan X.C."/>
            <person name="Huttenhower C."/>
            <person name="Stott M.B."/>
        </authorList>
    </citation>
    <scope>NUCLEOTIDE SEQUENCE [LARGE SCALE GENOMIC DNA]</scope>
    <source>
        <strain evidence="5 6">K22</strain>
    </source>
</reference>
<dbReference type="GO" id="GO:0016874">
    <property type="term" value="F:ligase activity"/>
    <property type="evidence" value="ECO:0007669"/>
    <property type="project" value="UniProtKB-UniRule"/>
</dbReference>
<dbReference type="Pfam" id="PF10079">
    <property type="entry name" value="Rossmann-like_BshC"/>
    <property type="match status" value="1"/>
</dbReference>
<feature type="domain" description="Bacillithiol biosynthesis BshC N-terminal Rossmann-like" evidence="3">
    <location>
        <begin position="29"/>
        <end position="401"/>
    </location>
</feature>
<evidence type="ECO:0000313" key="5">
    <source>
        <dbReference type="EMBL" id="CDM67046.1"/>
    </source>
</evidence>
<evidence type="ECO:0000313" key="6">
    <source>
        <dbReference type="Proteomes" id="UP000031518"/>
    </source>
</evidence>
<keyword evidence="6" id="KW-1185">Reference proteome</keyword>
<dbReference type="NCBIfam" id="TIGR03998">
    <property type="entry name" value="thiol_BshC"/>
    <property type="match status" value="1"/>
</dbReference>
<dbReference type="STRING" id="454194.PYK22_03095"/>
<evidence type="ECO:0000259" key="4">
    <source>
        <dbReference type="Pfam" id="PF24850"/>
    </source>
</evidence>
<keyword evidence="1 2" id="KW-0436">Ligase</keyword>
<accession>A0A0B6X141</accession>
<dbReference type="EMBL" id="CBXV010000008">
    <property type="protein sequence ID" value="CDM67046.1"/>
    <property type="molecule type" value="Genomic_DNA"/>
</dbReference>
<sequence length="562" mass="63120">MVSTTAESACYSSPEKVGLRVEALPFERLPHQSHLFLSYLRDPESLRRFYPTAVRHHCEVATRVREVLAAYVVDRQALCDALEEMHKRWDAPQESLANIARLRHAETVAVVSGQQAGLFTGPLYTIYKALSAIKLAQCLNGRGVAAVPVFWIATEDHDWAEVQTASVIACDGRLASVRAPETLHREGAPVGEVRLDQSVNALIESLLDILPKTEFSPALEQLLRASYAPGFGYGEAFARMMLSLLGHYGLIVLDPLEAHLKRLAAPLYAEAASRAPEIAAALVARSRELEESGFHAQVLVSSDSFPLFLHLNGARHALIRASGDRYCLKDAQAEYSLEELSAWAKRDPELFSPNVTLRAVVQDYLLPTVAYFGGAAEIAYFAQTSEVYRILGRPTTPILPRASMTVVERRIARTLARYGLHFTDLFAGHDAVVARVVEEHLGRETAQKFDQVDETVNRALDELREHLQRFDPTLAAALDAGRRKINYQLRGLRLRFHRAQMERDQAVHRQIERAFTSLYPEKTLQERKINITSLLARHGRYIIDWLYEAVDLNLRDHSIVYL</sequence>
<evidence type="ECO:0000259" key="3">
    <source>
        <dbReference type="Pfam" id="PF10079"/>
    </source>
</evidence>
<dbReference type="Pfam" id="PF24850">
    <property type="entry name" value="CC_BshC"/>
    <property type="match status" value="1"/>
</dbReference>
<dbReference type="Proteomes" id="UP000031518">
    <property type="component" value="Unassembled WGS sequence"/>
</dbReference>
<reference evidence="5 6" key="1">
    <citation type="submission" date="2013-12" db="EMBL/GenBank/DDBJ databases">
        <authorList>
            <person name="Stott M."/>
        </authorList>
    </citation>
    <scope>NUCLEOTIDE SEQUENCE [LARGE SCALE GENOMIC DNA]</scope>
    <source>
        <strain evidence="5 6">K22</strain>
    </source>
</reference>
<dbReference type="AlphaFoldDB" id="A0A0B6X141"/>
<comment type="similarity">
    <text evidence="2">Belongs to the BshC family.</text>
</comment>
<dbReference type="InterPro" id="IPR055398">
    <property type="entry name" value="Rossmann-like_BshC"/>
</dbReference>
<name>A0A0B6X141_9BACT</name>
<feature type="domain" description="Bacillithiol biosynthesis BshC C-terminal coiled-coil" evidence="4">
    <location>
        <begin position="404"/>
        <end position="562"/>
    </location>
</feature>
<organism evidence="5 6">
    <name type="scientific">Pyrinomonas methylaliphatogenes</name>
    <dbReference type="NCBI Taxonomy" id="454194"/>
    <lineage>
        <taxon>Bacteria</taxon>
        <taxon>Pseudomonadati</taxon>
        <taxon>Acidobacteriota</taxon>
        <taxon>Blastocatellia</taxon>
        <taxon>Blastocatellales</taxon>
        <taxon>Pyrinomonadaceae</taxon>
        <taxon>Pyrinomonas</taxon>
    </lineage>
</organism>
<dbReference type="HAMAP" id="MF_01867">
    <property type="entry name" value="BshC"/>
    <property type="match status" value="1"/>
</dbReference>
<gene>
    <name evidence="2" type="primary">bshC</name>
    <name evidence="5" type="ORF">PYK22_03095</name>
</gene>
<dbReference type="InterPro" id="IPR011199">
    <property type="entry name" value="Bacillithiol_biosynth_BshC"/>
</dbReference>
<dbReference type="EC" id="6.-.-.-" evidence="2"/>
<evidence type="ECO:0000256" key="1">
    <source>
        <dbReference type="ARBA" id="ARBA00022598"/>
    </source>
</evidence>
<dbReference type="InterPro" id="IPR055399">
    <property type="entry name" value="CC_BshC"/>
</dbReference>
<dbReference type="PIRSF" id="PIRSF012535">
    <property type="entry name" value="UCP012535"/>
    <property type="match status" value="1"/>
</dbReference>
<proteinExistence type="inferred from homology"/>